<feature type="chain" id="PRO_5032515997" description="LTXXQ motif family protein" evidence="1">
    <location>
        <begin position="28"/>
        <end position="132"/>
    </location>
</feature>
<reference evidence="2 3" key="1">
    <citation type="submission" date="2020-08" db="EMBL/GenBank/DDBJ databases">
        <title>Functional genomics of gut bacteria from endangered species of beetles.</title>
        <authorList>
            <person name="Carlos-Shanley C."/>
        </authorList>
    </citation>
    <scope>NUCLEOTIDE SEQUENCE [LARGE SCALE GENOMIC DNA]</scope>
    <source>
        <strain evidence="2 3">S00070</strain>
    </source>
</reference>
<keyword evidence="3" id="KW-1185">Reference proteome</keyword>
<sequence length="132" mass="15457">MKNYPNFKIVLTVFALMFLLISQSSFAQGTGKLKGSSAEERASFQTEWMKEKLHLDSVQVQKVKDINLKYALKNEPIMKSSDGKLAKFRQLKSNQNEKEAELKKVFSKEQFKQYEVIKDELQDKMKEKMRNQ</sequence>
<evidence type="ECO:0000313" key="2">
    <source>
        <dbReference type="EMBL" id="MBB6001411.1"/>
    </source>
</evidence>
<gene>
    <name evidence="2" type="ORF">HNP25_000050</name>
</gene>
<proteinExistence type="predicted"/>
<dbReference type="Proteomes" id="UP000524404">
    <property type="component" value="Unassembled WGS sequence"/>
</dbReference>
<evidence type="ECO:0008006" key="4">
    <source>
        <dbReference type="Google" id="ProtNLM"/>
    </source>
</evidence>
<organism evidence="2 3">
    <name type="scientific">Arcicella rosea</name>
    <dbReference type="NCBI Taxonomy" id="502909"/>
    <lineage>
        <taxon>Bacteria</taxon>
        <taxon>Pseudomonadati</taxon>
        <taxon>Bacteroidota</taxon>
        <taxon>Cytophagia</taxon>
        <taxon>Cytophagales</taxon>
        <taxon>Flectobacillaceae</taxon>
        <taxon>Arcicella</taxon>
    </lineage>
</organism>
<keyword evidence="1" id="KW-0732">Signal</keyword>
<protein>
    <recommendedName>
        <fullName evidence="4">LTXXQ motif family protein</fullName>
    </recommendedName>
</protein>
<name>A0A841EPQ4_9BACT</name>
<evidence type="ECO:0000256" key="1">
    <source>
        <dbReference type="SAM" id="SignalP"/>
    </source>
</evidence>
<accession>A0A841EPQ4</accession>
<evidence type="ECO:0000313" key="3">
    <source>
        <dbReference type="Proteomes" id="UP000524404"/>
    </source>
</evidence>
<comment type="caution">
    <text evidence="2">The sequence shown here is derived from an EMBL/GenBank/DDBJ whole genome shotgun (WGS) entry which is preliminary data.</text>
</comment>
<dbReference type="EMBL" id="JACHKT010000001">
    <property type="protein sequence ID" value="MBB6001411.1"/>
    <property type="molecule type" value="Genomic_DNA"/>
</dbReference>
<feature type="signal peptide" evidence="1">
    <location>
        <begin position="1"/>
        <end position="27"/>
    </location>
</feature>
<dbReference type="AlphaFoldDB" id="A0A841EPQ4"/>
<dbReference type="RefSeq" id="WP_184128339.1">
    <property type="nucleotide sequence ID" value="NZ_JACHKT010000001.1"/>
</dbReference>